<reference evidence="1 2" key="1">
    <citation type="submission" date="2014-04" db="EMBL/GenBank/DDBJ databases">
        <authorList>
            <consortium name="DOE Joint Genome Institute"/>
            <person name="Kuo A."/>
            <person name="Zuccaro A."/>
            <person name="Kohler A."/>
            <person name="Nagy L.G."/>
            <person name="Floudas D."/>
            <person name="Copeland A."/>
            <person name="Barry K.W."/>
            <person name="Cichocki N."/>
            <person name="Veneault-Fourrey C."/>
            <person name="LaButti K."/>
            <person name="Lindquist E.A."/>
            <person name="Lipzen A."/>
            <person name="Lundell T."/>
            <person name="Morin E."/>
            <person name="Murat C."/>
            <person name="Sun H."/>
            <person name="Tunlid A."/>
            <person name="Henrissat B."/>
            <person name="Grigoriev I.V."/>
            <person name="Hibbett D.S."/>
            <person name="Martin F."/>
            <person name="Nordberg H.P."/>
            <person name="Cantor M.N."/>
            <person name="Hua S.X."/>
        </authorList>
    </citation>
    <scope>NUCLEOTIDE SEQUENCE [LARGE SCALE GENOMIC DNA]</scope>
    <source>
        <strain evidence="1 2">MAFF 305830</strain>
    </source>
</reference>
<name>A0A0C3AYR4_SERVB</name>
<organism evidence="1 2">
    <name type="scientific">Serendipita vermifera MAFF 305830</name>
    <dbReference type="NCBI Taxonomy" id="933852"/>
    <lineage>
        <taxon>Eukaryota</taxon>
        <taxon>Fungi</taxon>
        <taxon>Dikarya</taxon>
        <taxon>Basidiomycota</taxon>
        <taxon>Agaricomycotina</taxon>
        <taxon>Agaricomycetes</taxon>
        <taxon>Sebacinales</taxon>
        <taxon>Serendipitaceae</taxon>
        <taxon>Serendipita</taxon>
    </lineage>
</organism>
<protein>
    <submittedName>
        <fullName evidence="1">Uncharacterized protein</fullName>
    </submittedName>
</protein>
<dbReference type="HOGENOM" id="CLU_108458_0_0_1"/>
<sequence length="199" mass="22207">MPTYTLQIHIDPTQVRWLAENGFKLCIARETNGQCTVIWQTQQAGNSLMFSWDEEFQTFWTEQFAAGRLVTEGCRPEPIAYGQTVVIDRDSSMSTATGNADGSGKFTTINKFSQPVHVGLKSKINGSWRTSYVSPFELITESTMVLTPLSSVKVWFEANAEAGSMITEIRGNSYSVDFQSTMSRTIRYMGGQWANESPA</sequence>
<gene>
    <name evidence="1" type="ORF">M408DRAFT_223555</name>
</gene>
<dbReference type="AlphaFoldDB" id="A0A0C3AYR4"/>
<reference evidence="2" key="2">
    <citation type="submission" date="2015-01" db="EMBL/GenBank/DDBJ databases">
        <title>Evolutionary Origins and Diversification of the Mycorrhizal Mutualists.</title>
        <authorList>
            <consortium name="DOE Joint Genome Institute"/>
            <consortium name="Mycorrhizal Genomics Consortium"/>
            <person name="Kohler A."/>
            <person name="Kuo A."/>
            <person name="Nagy L.G."/>
            <person name="Floudas D."/>
            <person name="Copeland A."/>
            <person name="Barry K.W."/>
            <person name="Cichocki N."/>
            <person name="Veneault-Fourrey C."/>
            <person name="LaButti K."/>
            <person name="Lindquist E.A."/>
            <person name="Lipzen A."/>
            <person name="Lundell T."/>
            <person name="Morin E."/>
            <person name="Murat C."/>
            <person name="Riley R."/>
            <person name="Ohm R."/>
            <person name="Sun H."/>
            <person name="Tunlid A."/>
            <person name="Henrissat B."/>
            <person name="Grigoriev I.V."/>
            <person name="Hibbett D.S."/>
            <person name="Martin F."/>
        </authorList>
    </citation>
    <scope>NUCLEOTIDE SEQUENCE [LARGE SCALE GENOMIC DNA]</scope>
    <source>
        <strain evidence="2">MAFF 305830</strain>
    </source>
</reference>
<evidence type="ECO:0000313" key="2">
    <source>
        <dbReference type="Proteomes" id="UP000054097"/>
    </source>
</evidence>
<proteinExistence type="predicted"/>
<dbReference type="OrthoDB" id="2987506at2759"/>
<accession>A0A0C3AYR4</accession>
<keyword evidence="2" id="KW-1185">Reference proteome</keyword>
<dbReference type="EMBL" id="KN824317">
    <property type="protein sequence ID" value="KIM25099.1"/>
    <property type="molecule type" value="Genomic_DNA"/>
</dbReference>
<evidence type="ECO:0000313" key="1">
    <source>
        <dbReference type="EMBL" id="KIM25099.1"/>
    </source>
</evidence>
<dbReference type="Proteomes" id="UP000054097">
    <property type="component" value="Unassembled WGS sequence"/>
</dbReference>